<feature type="compositionally biased region" description="Basic residues" evidence="1">
    <location>
        <begin position="60"/>
        <end position="69"/>
    </location>
</feature>
<evidence type="ECO:0000313" key="2">
    <source>
        <dbReference type="EMBL" id="CAA9295439.1"/>
    </source>
</evidence>
<proteinExistence type="predicted"/>
<dbReference type="AlphaFoldDB" id="A0A6J4K493"/>
<feature type="non-terminal residue" evidence="2">
    <location>
        <position position="148"/>
    </location>
</feature>
<dbReference type="EMBL" id="CADCTS010000132">
    <property type="protein sequence ID" value="CAA9295439.1"/>
    <property type="molecule type" value="Genomic_DNA"/>
</dbReference>
<gene>
    <name evidence="2" type="ORF">AVDCRST_MAG48-915</name>
</gene>
<feature type="compositionally biased region" description="Low complexity" evidence="1">
    <location>
        <begin position="70"/>
        <end position="88"/>
    </location>
</feature>
<name>A0A6J4K493_9ACTN</name>
<feature type="region of interest" description="Disordered" evidence="1">
    <location>
        <begin position="23"/>
        <end position="148"/>
    </location>
</feature>
<feature type="compositionally biased region" description="Basic and acidic residues" evidence="1">
    <location>
        <begin position="94"/>
        <end position="111"/>
    </location>
</feature>
<accession>A0A6J4K493</accession>
<protein>
    <submittedName>
        <fullName evidence="2">Uncharacterized protein</fullName>
    </submittedName>
</protein>
<feature type="compositionally biased region" description="Basic residues" evidence="1">
    <location>
        <begin position="138"/>
        <end position="148"/>
    </location>
</feature>
<sequence>GHHHPQRVLLAGGRLRRPRRRLALPQLGRGRLPHPRRRAGLAGRGRPDPPLLRRLAGADRRHHLRHRARPAAPHGAQGPRLADGLGARRPGGGADRRRLPDQHRRGRDRGPRPAGALRRPPAADPRPQRRDAAPAALPRRRPGRSPAL</sequence>
<evidence type="ECO:0000256" key="1">
    <source>
        <dbReference type="SAM" id="MobiDB-lite"/>
    </source>
</evidence>
<reference evidence="2" key="1">
    <citation type="submission" date="2020-02" db="EMBL/GenBank/DDBJ databases">
        <authorList>
            <person name="Meier V. D."/>
        </authorList>
    </citation>
    <scope>NUCLEOTIDE SEQUENCE</scope>
    <source>
        <strain evidence="2">AVDCRST_MAG48</strain>
    </source>
</reference>
<feature type="non-terminal residue" evidence="2">
    <location>
        <position position="1"/>
    </location>
</feature>
<organism evidence="2">
    <name type="scientific">uncultured Friedmanniella sp</name>
    <dbReference type="NCBI Taxonomy" id="335381"/>
    <lineage>
        <taxon>Bacteria</taxon>
        <taxon>Bacillati</taxon>
        <taxon>Actinomycetota</taxon>
        <taxon>Actinomycetes</taxon>
        <taxon>Propionibacteriales</taxon>
        <taxon>Nocardioidaceae</taxon>
        <taxon>Friedmanniella</taxon>
        <taxon>environmental samples</taxon>
    </lineage>
</organism>